<dbReference type="PANTHER" id="PTHR47843">
    <property type="entry name" value="BTB DOMAIN-CONTAINING PROTEIN-RELATED"/>
    <property type="match status" value="1"/>
</dbReference>
<name>A0A1L9VAY8_ASPGL</name>
<dbReference type="PROSITE" id="PS50097">
    <property type="entry name" value="BTB"/>
    <property type="match status" value="1"/>
</dbReference>
<dbReference type="GeneID" id="34461188"/>
<dbReference type="InterPro" id="IPR000210">
    <property type="entry name" value="BTB/POZ_dom"/>
</dbReference>
<evidence type="ECO:0000259" key="1">
    <source>
        <dbReference type="PROSITE" id="PS50097"/>
    </source>
</evidence>
<dbReference type="PANTHER" id="PTHR47843:SF2">
    <property type="entry name" value="BTB DOMAIN-CONTAINING PROTEIN"/>
    <property type="match status" value="1"/>
</dbReference>
<reference evidence="3" key="1">
    <citation type="journal article" date="2017" name="Genome Biol.">
        <title>Comparative genomics reveals high biological diversity and specific adaptations in the industrially and medically important fungal genus Aspergillus.</title>
        <authorList>
            <person name="de Vries R.P."/>
            <person name="Riley R."/>
            <person name="Wiebenga A."/>
            <person name="Aguilar-Osorio G."/>
            <person name="Amillis S."/>
            <person name="Uchima C.A."/>
            <person name="Anderluh G."/>
            <person name="Asadollahi M."/>
            <person name="Askin M."/>
            <person name="Barry K."/>
            <person name="Battaglia E."/>
            <person name="Bayram O."/>
            <person name="Benocci T."/>
            <person name="Braus-Stromeyer S.A."/>
            <person name="Caldana C."/>
            <person name="Canovas D."/>
            <person name="Cerqueira G.C."/>
            <person name="Chen F."/>
            <person name="Chen W."/>
            <person name="Choi C."/>
            <person name="Clum A."/>
            <person name="Dos Santos R.A."/>
            <person name="Damasio A.R."/>
            <person name="Diallinas G."/>
            <person name="Emri T."/>
            <person name="Fekete E."/>
            <person name="Flipphi M."/>
            <person name="Freyberg S."/>
            <person name="Gallo A."/>
            <person name="Gournas C."/>
            <person name="Habgood R."/>
            <person name="Hainaut M."/>
            <person name="Harispe M.L."/>
            <person name="Henrissat B."/>
            <person name="Hilden K.S."/>
            <person name="Hope R."/>
            <person name="Hossain A."/>
            <person name="Karabika E."/>
            <person name="Karaffa L."/>
            <person name="Karanyi Z."/>
            <person name="Krasevec N."/>
            <person name="Kuo A."/>
            <person name="Kusch H."/>
            <person name="LaButti K."/>
            <person name="Lagendijk E.L."/>
            <person name="Lapidus A."/>
            <person name="Levasseur A."/>
            <person name="Lindquist E."/>
            <person name="Lipzen A."/>
            <person name="Logrieco A.F."/>
            <person name="MacCabe A."/>
            <person name="Maekelae M.R."/>
            <person name="Malavazi I."/>
            <person name="Melin P."/>
            <person name="Meyer V."/>
            <person name="Mielnichuk N."/>
            <person name="Miskei M."/>
            <person name="Molnar A.P."/>
            <person name="Mule G."/>
            <person name="Ngan C.Y."/>
            <person name="Orejas M."/>
            <person name="Orosz E."/>
            <person name="Ouedraogo J.P."/>
            <person name="Overkamp K.M."/>
            <person name="Park H.-S."/>
            <person name="Perrone G."/>
            <person name="Piumi F."/>
            <person name="Punt P.J."/>
            <person name="Ram A.F."/>
            <person name="Ramon A."/>
            <person name="Rauscher S."/>
            <person name="Record E."/>
            <person name="Riano-Pachon D.M."/>
            <person name="Robert V."/>
            <person name="Roehrig J."/>
            <person name="Ruller R."/>
            <person name="Salamov A."/>
            <person name="Salih N.S."/>
            <person name="Samson R.A."/>
            <person name="Sandor E."/>
            <person name="Sanguinetti M."/>
            <person name="Schuetze T."/>
            <person name="Sepcic K."/>
            <person name="Shelest E."/>
            <person name="Sherlock G."/>
            <person name="Sophianopoulou V."/>
            <person name="Squina F.M."/>
            <person name="Sun H."/>
            <person name="Susca A."/>
            <person name="Todd R.B."/>
            <person name="Tsang A."/>
            <person name="Unkles S.E."/>
            <person name="van de Wiele N."/>
            <person name="van Rossen-Uffink D."/>
            <person name="Oliveira J.V."/>
            <person name="Vesth T.C."/>
            <person name="Visser J."/>
            <person name="Yu J.-H."/>
            <person name="Zhou M."/>
            <person name="Andersen M.R."/>
            <person name="Archer D.B."/>
            <person name="Baker S.E."/>
            <person name="Benoit I."/>
            <person name="Brakhage A.A."/>
            <person name="Braus G.H."/>
            <person name="Fischer R."/>
            <person name="Frisvad J.C."/>
            <person name="Goldman G.H."/>
            <person name="Houbraken J."/>
            <person name="Oakley B."/>
            <person name="Pocsi I."/>
            <person name="Scazzocchio C."/>
            <person name="Seiboth B."/>
            <person name="vanKuyk P.A."/>
            <person name="Wortman J."/>
            <person name="Dyer P.S."/>
            <person name="Grigoriev I.V."/>
        </authorList>
    </citation>
    <scope>NUCLEOTIDE SEQUENCE [LARGE SCALE GENOMIC DNA]</scope>
    <source>
        <strain evidence="3">CBS 516.65</strain>
    </source>
</reference>
<dbReference type="RefSeq" id="XP_022397768.1">
    <property type="nucleotide sequence ID" value="XM_022544927.1"/>
</dbReference>
<accession>A0A1L9VAY8</accession>
<dbReference type="VEuPathDB" id="FungiDB:ASPGLDRAFT_38280"/>
<dbReference type="Pfam" id="PF00651">
    <property type="entry name" value="BTB"/>
    <property type="match status" value="1"/>
</dbReference>
<gene>
    <name evidence="2" type="ORF">ASPGLDRAFT_38280</name>
</gene>
<sequence>MGIQFDLRKNYYTPAKYLKEMAESQQCGPETGQRHFKEDNPALFKARRKFWADNYGDYERDLENELHNLGRKRPGRLECTPIVTVLVGPFEHKFYFHHGLLCRHSLLFRHMLQSPHFTEAKENVVRLPEEDVERFAVFTKYVYVREYAGDKRDMGAILEEESYFEDEDTNDEVDLDFSQFVQMNPEQGLSDMSSAPQSDDHCGFGFLFSCYVLADMLQAPGLKRLVTDEILEHGMYCDAANLTTKHIYYAYDNTIRKDDPLRRFCIMTKFEQSSIKNKLADSELFTMVENGGPLARDIMWACGKQAVNQKQEIIESHRREVKACNTRFEGWKTGLTLKLGITG</sequence>
<dbReference type="SUPFAM" id="SSF54695">
    <property type="entry name" value="POZ domain"/>
    <property type="match status" value="1"/>
</dbReference>
<protein>
    <recommendedName>
        <fullName evidence="1">BTB domain-containing protein</fullName>
    </recommendedName>
</protein>
<dbReference type="OrthoDB" id="4526719at2759"/>
<organism evidence="2 3">
    <name type="scientific">Aspergillus glaucus CBS 516.65</name>
    <dbReference type="NCBI Taxonomy" id="1160497"/>
    <lineage>
        <taxon>Eukaryota</taxon>
        <taxon>Fungi</taxon>
        <taxon>Dikarya</taxon>
        <taxon>Ascomycota</taxon>
        <taxon>Pezizomycotina</taxon>
        <taxon>Eurotiomycetes</taxon>
        <taxon>Eurotiomycetidae</taxon>
        <taxon>Eurotiales</taxon>
        <taxon>Aspergillaceae</taxon>
        <taxon>Aspergillus</taxon>
        <taxon>Aspergillus subgen. Aspergillus</taxon>
    </lineage>
</organism>
<proteinExistence type="predicted"/>
<dbReference type="Proteomes" id="UP000184300">
    <property type="component" value="Unassembled WGS sequence"/>
</dbReference>
<keyword evidence="3" id="KW-1185">Reference proteome</keyword>
<dbReference type="EMBL" id="KV878907">
    <property type="protein sequence ID" value="OJJ81070.1"/>
    <property type="molecule type" value="Genomic_DNA"/>
</dbReference>
<evidence type="ECO:0000313" key="3">
    <source>
        <dbReference type="Proteomes" id="UP000184300"/>
    </source>
</evidence>
<feature type="domain" description="BTB" evidence="1">
    <location>
        <begin position="83"/>
        <end position="151"/>
    </location>
</feature>
<dbReference type="Gene3D" id="3.30.710.10">
    <property type="entry name" value="Potassium Channel Kv1.1, Chain A"/>
    <property type="match status" value="1"/>
</dbReference>
<dbReference type="STRING" id="1160497.A0A1L9VAY8"/>
<evidence type="ECO:0000313" key="2">
    <source>
        <dbReference type="EMBL" id="OJJ81070.1"/>
    </source>
</evidence>
<dbReference type="InterPro" id="IPR011333">
    <property type="entry name" value="SKP1/BTB/POZ_sf"/>
</dbReference>
<dbReference type="AlphaFoldDB" id="A0A1L9VAY8"/>